<evidence type="ECO:0000256" key="1">
    <source>
        <dbReference type="SAM" id="MobiDB-lite"/>
    </source>
</evidence>
<keyword evidence="3" id="KW-1185">Reference proteome</keyword>
<feature type="region of interest" description="Disordered" evidence="1">
    <location>
        <begin position="51"/>
        <end position="88"/>
    </location>
</feature>
<proteinExistence type="predicted"/>
<sequence>MGGLKALTMRLMYCKSEERGVHLPCRREGRPQDLENTLTFVAHWDITSFTPIPSRKDSPERAHLSRLNSSSQEEEKRKPVRIPGPKEF</sequence>
<organism evidence="2 3">
    <name type="scientific">Caerostris extrusa</name>
    <name type="common">Bark spider</name>
    <name type="synonym">Caerostris bankana</name>
    <dbReference type="NCBI Taxonomy" id="172846"/>
    <lineage>
        <taxon>Eukaryota</taxon>
        <taxon>Metazoa</taxon>
        <taxon>Ecdysozoa</taxon>
        <taxon>Arthropoda</taxon>
        <taxon>Chelicerata</taxon>
        <taxon>Arachnida</taxon>
        <taxon>Araneae</taxon>
        <taxon>Araneomorphae</taxon>
        <taxon>Entelegynae</taxon>
        <taxon>Araneoidea</taxon>
        <taxon>Araneidae</taxon>
        <taxon>Caerostris</taxon>
    </lineage>
</organism>
<comment type="caution">
    <text evidence="2">The sequence shown here is derived from an EMBL/GenBank/DDBJ whole genome shotgun (WGS) entry which is preliminary data.</text>
</comment>
<accession>A0AAV4TJ44</accession>
<evidence type="ECO:0000313" key="3">
    <source>
        <dbReference type="Proteomes" id="UP001054945"/>
    </source>
</evidence>
<feature type="compositionally biased region" description="Basic and acidic residues" evidence="1">
    <location>
        <begin position="54"/>
        <end position="63"/>
    </location>
</feature>
<protein>
    <submittedName>
        <fullName evidence="2">Uncharacterized protein</fullName>
    </submittedName>
</protein>
<gene>
    <name evidence="2" type="ORF">CEXT_28421</name>
</gene>
<evidence type="ECO:0000313" key="2">
    <source>
        <dbReference type="EMBL" id="GIY45471.1"/>
    </source>
</evidence>
<dbReference type="EMBL" id="BPLR01011275">
    <property type="protein sequence ID" value="GIY45471.1"/>
    <property type="molecule type" value="Genomic_DNA"/>
</dbReference>
<name>A0AAV4TJ44_CAEEX</name>
<reference evidence="2 3" key="1">
    <citation type="submission" date="2021-06" db="EMBL/GenBank/DDBJ databases">
        <title>Caerostris extrusa draft genome.</title>
        <authorList>
            <person name="Kono N."/>
            <person name="Arakawa K."/>
        </authorList>
    </citation>
    <scope>NUCLEOTIDE SEQUENCE [LARGE SCALE GENOMIC DNA]</scope>
</reference>
<dbReference type="Proteomes" id="UP001054945">
    <property type="component" value="Unassembled WGS sequence"/>
</dbReference>
<dbReference type="AlphaFoldDB" id="A0AAV4TJ44"/>